<feature type="compositionally biased region" description="Acidic residues" evidence="1">
    <location>
        <begin position="156"/>
        <end position="168"/>
    </location>
</feature>
<dbReference type="EMBL" id="CAXLJM020000154">
    <property type="protein sequence ID" value="CAL8143355.1"/>
    <property type="molecule type" value="Genomic_DNA"/>
</dbReference>
<reference evidence="2 3" key="1">
    <citation type="submission" date="2024-08" db="EMBL/GenBank/DDBJ databases">
        <authorList>
            <person name="Cucini C."/>
            <person name="Frati F."/>
        </authorList>
    </citation>
    <scope>NUCLEOTIDE SEQUENCE [LARGE SCALE GENOMIC DNA]</scope>
</reference>
<feature type="region of interest" description="Disordered" evidence="1">
    <location>
        <begin position="156"/>
        <end position="201"/>
    </location>
</feature>
<sequence>MSESGRLLQCLLCQSMCDTRKDWLCHLLECHHQTKARKVIHQWGQPDKECTVVVFASSSIASSLELLQFLSRGSMNLVTNFVWFEKQPNVGFIQFESKQKVEEIVSGFERRQINIGSHLVVQIKKAEDCMSLEWLALIPTAKIVSDLLFVEVLDSENESGDSPPDMDTDASYLNNSQPIDESPSGLRPVPEQLTSSPVCVSPRPNESLETLYGAIHRTMEIPDDAYEECMYFLKTVQNILAQEFPGCQLILFRNWYLKLRNTTPINELLFYLDHQGIYKEGSNGCTGVQIRLSKCPPMSRQVKHILTSSPEGKRIGITVSSKSGQFPGLTAEEGRQNFYCHSNGIPFGVVSKPTKLPEIQMNRLLSYFYSFDPRVKPLLVVIRYWAKMNGLRLAPANPGFDKSCSSPDPAAFDWLVIFFLCHKMKILPTPREVRNRRHPKMMFEKVDIGFTPDPLFAQRFFERYQQPSNEVHAFNVLSLAERFFSFYSNELLLDENNEVKVVLNTRDGEMIPMHEFKGTISHMQTKLSLPERKLARKGRVAIEPVPHMILLHPIDLRHGFSLCNENVTSVGLAMQTTGRKLEEALNLYKNGKCSDFTAVFAVQ</sequence>
<evidence type="ECO:0008006" key="4">
    <source>
        <dbReference type="Google" id="ProtNLM"/>
    </source>
</evidence>
<protein>
    <recommendedName>
        <fullName evidence="4">RRM domain-containing protein</fullName>
    </recommendedName>
</protein>
<evidence type="ECO:0000313" key="2">
    <source>
        <dbReference type="EMBL" id="CAL8143355.1"/>
    </source>
</evidence>
<dbReference type="Proteomes" id="UP001642540">
    <property type="component" value="Unassembled WGS sequence"/>
</dbReference>
<dbReference type="SUPFAM" id="SSF81631">
    <property type="entry name" value="PAP/OAS1 substrate-binding domain"/>
    <property type="match status" value="1"/>
</dbReference>
<evidence type="ECO:0000313" key="3">
    <source>
        <dbReference type="Proteomes" id="UP001642540"/>
    </source>
</evidence>
<organism evidence="2 3">
    <name type="scientific">Orchesella dallaii</name>
    <dbReference type="NCBI Taxonomy" id="48710"/>
    <lineage>
        <taxon>Eukaryota</taxon>
        <taxon>Metazoa</taxon>
        <taxon>Ecdysozoa</taxon>
        <taxon>Arthropoda</taxon>
        <taxon>Hexapoda</taxon>
        <taxon>Collembola</taxon>
        <taxon>Entomobryomorpha</taxon>
        <taxon>Entomobryoidea</taxon>
        <taxon>Orchesellidae</taxon>
        <taxon>Orchesellinae</taxon>
        <taxon>Orchesella</taxon>
    </lineage>
</organism>
<name>A0ABP1S3W3_9HEXA</name>
<dbReference type="Gene3D" id="1.10.1410.10">
    <property type="match status" value="1"/>
</dbReference>
<evidence type="ECO:0000256" key="1">
    <source>
        <dbReference type="SAM" id="MobiDB-lite"/>
    </source>
</evidence>
<keyword evidence="3" id="KW-1185">Reference proteome</keyword>
<accession>A0ABP1S3W3</accession>
<gene>
    <name evidence="2" type="ORF">ODALV1_LOCUS29493</name>
</gene>
<comment type="caution">
    <text evidence="2">The sequence shown here is derived from an EMBL/GenBank/DDBJ whole genome shotgun (WGS) entry which is preliminary data.</text>
</comment>
<proteinExistence type="predicted"/>